<proteinExistence type="predicted"/>
<accession>W4RUC8</accession>
<dbReference type="Gene3D" id="3.30.450.20">
    <property type="entry name" value="PAS domain"/>
    <property type="match status" value="1"/>
</dbReference>
<gene>
    <name evidence="1" type="ORF">JCM21738_5069</name>
</gene>
<dbReference type="SUPFAM" id="SSF55785">
    <property type="entry name" value="PYP-like sensor domain (PAS domain)"/>
    <property type="match status" value="1"/>
</dbReference>
<sequence length="110" mass="12724">MFVGIGEAIFSVGVTTLPKYYPKERHGFVNGIYGVGNLPRILRSEKHGEEFYKEMWKSVKEHGFWQGQIWNRKKNGTIYPEWLTISIVKNEAGEIKNFVGMFSEIPVNNK</sequence>
<dbReference type="InterPro" id="IPR036259">
    <property type="entry name" value="MFS_trans_sf"/>
</dbReference>
<name>W4RUC8_9BACI</name>
<dbReference type="AlphaFoldDB" id="W4RUC8"/>
<evidence type="ECO:0000313" key="2">
    <source>
        <dbReference type="Proteomes" id="UP000018949"/>
    </source>
</evidence>
<comment type="caution">
    <text evidence="1">The sequence shown here is derived from an EMBL/GenBank/DDBJ whole genome shotgun (WGS) entry which is preliminary data.</text>
</comment>
<organism evidence="1 2">
    <name type="scientific">Mesobacillus boroniphilus JCM 21738</name>
    <dbReference type="NCBI Taxonomy" id="1294265"/>
    <lineage>
        <taxon>Bacteria</taxon>
        <taxon>Bacillati</taxon>
        <taxon>Bacillota</taxon>
        <taxon>Bacilli</taxon>
        <taxon>Bacillales</taxon>
        <taxon>Bacillaceae</taxon>
        <taxon>Mesobacillus</taxon>
    </lineage>
</organism>
<dbReference type="eggNOG" id="COG5001">
    <property type="taxonomic scope" value="Bacteria"/>
</dbReference>
<reference evidence="1 2" key="1">
    <citation type="submission" date="2013-12" db="EMBL/GenBank/DDBJ databases">
        <title>NBRP : Genome information of microbial organism related human and environment.</title>
        <authorList>
            <person name="Hattori M."/>
            <person name="Oshima K."/>
            <person name="Inaba H."/>
            <person name="Suda W."/>
            <person name="Sakamoto M."/>
            <person name="Iino T."/>
            <person name="Kitahara M."/>
            <person name="Oshida Y."/>
            <person name="Iida T."/>
            <person name="Kudo T."/>
            <person name="Itoh T."/>
            <person name="Ahmed I."/>
            <person name="Ohkuma M."/>
        </authorList>
    </citation>
    <scope>NUCLEOTIDE SEQUENCE [LARGE SCALE GENOMIC DNA]</scope>
    <source>
        <strain evidence="1 2">JCM 21738</strain>
    </source>
</reference>
<dbReference type="InterPro" id="IPR035965">
    <property type="entry name" value="PAS-like_dom_sf"/>
</dbReference>
<keyword evidence="2" id="KW-1185">Reference proteome</keyword>
<dbReference type="eggNOG" id="COG2223">
    <property type="taxonomic scope" value="Bacteria"/>
</dbReference>
<evidence type="ECO:0000313" key="1">
    <source>
        <dbReference type="EMBL" id="GAE48015.1"/>
    </source>
</evidence>
<dbReference type="EMBL" id="BAUW01000116">
    <property type="protein sequence ID" value="GAE48015.1"/>
    <property type="molecule type" value="Genomic_DNA"/>
</dbReference>
<dbReference type="Gene3D" id="1.20.1250.20">
    <property type="entry name" value="MFS general substrate transporter like domains"/>
    <property type="match status" value="1"/>
</dbReference>
<dbReference type="Proteomes" id="UP000018949">
    <property type="component" value="Unassembled WGS sequence"/>
</dbReference>
<protein>
    <submittedName>
        <fullName evidence="1">Nitrate/nitrite transporter</fullName>
    </submittedName>
</protein>